<dbReference type="InterPro" id="IPR003439">
    <property type="entry name" value="ABC_transporter-like_ATP-bd"/>
</dbReference>
<feature type="domain" description="ABC transporter" evidence="4">
    <location>
        <begin position="25"/>
        <end position="267"/>
    </location>
</feature>
<keyword evidence="5" id="KW-0449">Lipoprotein</keyword>
<accession>A0A7W3J3W9</accession>
<dbReference type="GO" id="GO:0016887">
    <property type="term" value="F:ATP hydrolysis activity"/>
    <property type="evidence" value="ECO:0007669"/>
    <property type="project" value="InterPro"/>
</dbReference>
<dbReference type="SMART" id="SM00382">
    <property type="entry name" value="AAA"/>
    <property type="match status" value="1"/>
</dbReference>
<evidence type="ECO:0000259" key="4">
    <source>
        <dbReference type="PROSITE" id="PS50893"/>
    </source>
</evidence>
<feature type="region of interest" description="Disordered" evidence="3">
    <location>
        <begin position="294"/>
        <end position="330"/>
    </location>
</feature>
<proteinExistence type="predicted"/>
<dbReference type="Proteomes" id="UP000580910">
    <property type="component" value="Unassembled WGS sequence"/>
</dbReference>
<keyword evidence="6" id="KW-1185">Reference proteome</keyword>
<comment type="caution">
    <text evidence="5">The sequence shown here is derived from an EMBL/GenBank/DDBJ whole genome shotgun (WGS) entry which is preliminary data.</text>
</comment>
<evidence type="ECO:0000313" key="5">
    <source>
        <dbReference type="EMBL" id="MBA8805715.1"/>
    </source>
</evidence>
<dbReference type="GO" id="GO:0022857">
    <property type="term" value="F:transmembrane transporter activity"/>
    <property type="evidence" value="ECO:0007669"/>
    <property type="project" value="TreeGrafter"/>
</dbReference>
<gene>
    <name evidence="5" type="ORF">FB382_004060</name>
</gene>
<dbReference type="Gene3D" id="3.40.50.300">
    <property type="entry name" value="P-loop containing nucleotide triphosphate hydrolases"/>
    <property type="match status" value="1"/>
</dbReference>
<name>A0A7W3J3W9_9ACTN</name>
<evidence type="ECO:0000313" key="6">
    <source>
        <dbReference type="Proteomes" id="UP000580910"/>
    </source>
</evidence>
<evidence type="ECO:0000256" key="2">
    <source>
        <dbReference type="ARBA" id="ARBA00022840"/>
    </source>
</evidence>
<reference evidence="5 6" key="1">
    <citation type="submission" date="2020-07" db="EMBL/GenBank/DDBJ databases">
        <title>Sequencing the genomes of 1000 actinobacteria strains.</title>
        <authorList>
            <person name="Klenk H.-P."/>
        </authorList>
    </citation>
    <scope>NUCLEOTIDE SEQUENCE [LARGE SCALE GENOMIC DNA]</scope>
    <source>
        <strain evidence="5 6">DSM 21349</strain>
    </source>
</reference>
<dbReference type="InterPro" id="IPR027417">
    <property type="entry name" value="P-loop_NTPase"/>
</dbReference>
<evidence type="ECO:0000256" key="3">
    <source>
        <dbReference type="SAM" id="MobiDB-lite"/>
    </source>
</evidence>
<keyword evidence="1" id="KW-0547">Nucleotide-binding</keyword>
<dbReference type="PROSITE" id="PS50893">
    <property type="entry name" value="ABC_TRANSPORTER_2"/>
    <property type="match status" value="1"/>
</dbReference>
<dbReference type="RefSeq" id="WP_220481942.1">
    <property type="nucleotide sequence ID" value="NZ_JACGXA010000003.1"/>
</dbReference>
<dbReference type="InterPro" id="IPR015854">
    <property type="entry name" value="ABC_transpr_LolD-like"/>
</dbReference>
<keyword evidence="2" id="KW-0067">ATP-binding</keyword>
<dbReference type="GO" id="GO:0005524">
    <property type="term" value="F:ATP binding"/>
    <property type="evidence" value="ECO:0007669"/>
    <property type="project" value="UniProtKB-KW"/>
</dbReference>
<protein>
    <submittedName>
        <fullName evidence="5">ABC-type lipoprotein export system ATPase subunit</fullName>
    </submittedName>
</protein>
<dbReference type="InterPro" id="IPR003593">
    <property type="entry name" value="AAA+_ATPase"/>
</dbReference>
<dbReference type="Pfam" id="PF00005">
    <property type="entry name" value="ABC_tran"/>
    <property type="match status" value="1"/>
</dbReference>
<dbReference type="InterPro" id="IPR017871">
    <property type="entry name" value="ABC_transporter-like_CS"/>
</dbReference>
<dbReference type="SUPFAM" id="SSF52540">
    <property type="entry name" value="P-loop containing nucleoside triphosphate hydrolases"/>
    <property type="match status" value="1"/>
</dbReference>
<dbReference type="PROSITE" id="PS00211">
    <property type="entry name" value="ABC_TRANSPORTER_1"/>
    <property type="match status" value="1"/>
</dbReference>
<dbReference type="AlphaFoldDB" id="A0A7W3J3W9"/>
<dbReference type="EMBL" id="JACGXA010000003">
    <property type="protein sequence ID" value="MBA8805715.1"/>
    <property type="molecule type" value="Genomic_DNA"/>
</dbReference>
<organism evidence="5 6">
    <name type="scientific">Nocardioides ginsengisegetis</name>
    <dbReference type="NCBI Taxonomy" id="661491"/>
    <lineage>
        <taxon>Bacteria</taxon>
        <taxon>Bacillati</taxon>
        <taxon>Actinomycetota</taxon>
        <taxon>Actinomycetes</taxon>
        <taxon>Propionibacteriales</taxon>
        <taxon>Nocardioidaceae</taxon>
        <taxon>Nocardioides</taxon>
    </lineage>
</organism>
<evidence type="ECO:0000256" key="1">
    <source>
        <dbReference type="ARBA" id="ARBA00022741"/>
    </source>
</evidence>
<feature type="compositionally biased region" description="Basic and acidic residues" evidence="3">
    <location>
        <begin position="310"/>
        <end position="320"/>
    </location>
</feature>
<sequence length="330" mass="35351">MTTLDSGRDVRYDIGELGRPGGIGIRCQGVVHLYRTFEGHDVVALQGVDLTIEPGERVAFLGPSGSGKSTLLTLLGGIQKPSAGRIFLGNEEISRMGERYLARIRSRRVSTMLQGSTRNLLAYATARQNIAFARLAMTSAERKDAVADIDLLRVVGLDQQIDQVVSTMSGGQRQRLALACAVSTGPQLLLADEPTSQLSHEDRDHVIELIHNLGDDLGTTIVVVTHQPEVAATFPRTVTMKGGRVGAEGRDGAEYVVIGAEGVVHLPTHLAEQWPQGTLVRIEPEDVDRLVVSRPSDTPEAPVGHPVGHPADHAAEHAADHSASTTEELA</sequence>
<dbReference type="PANTHER" id="PTHR24220">
    <property type="entry name" value="IMPORT ATP-BINDING PROTEIN"/>
    <property type="match status" value="1"/>
</dbReference>
<dbReference type="GO" id="GO:0005886">
    <property type="term" value="C:plasma membrane"/>
    <property type="evidence" value="ECO:0007669"/>
    <property type="project" value="TreeGrafter"/>
</dbReference>